<name>A0A8H7B909_9PLEO</name>
<dbReference type="InterPro" id="IPR020846">
    <property type="entry name" value="MFS_dom"/>
</dbReference>
<keyword evidence="2" id="KW-0813">Transport</keyword>
<feature type="transmembrane region" description="Helical" evidence="7">
    <location>
        <begin position="389"/>
        <end position="410"/>
    </location>
</feature>
<feature type="transmembrane region" description="Helical" evidence="7">
    <location>
        <begin position="161"/>
        <end position="181"/>
    </location>
</feature>
<evidence type="ECO:0000256" key="2">
    <source>
        <dbReference type="ARBA" id="ARBA00022448"/>
    </source>
</evidence>
<keyword evidence="3 7" id="KW-0812">Transmembrane</keyword>
<evidence type="ECO:0000256" key="6">
    <source>
        <dbReference type="SAM" id="MobiDB-lite"/>
    </source>
</evidence>
<feature type="transmembrane region" description="Helical" evidence="7">
    <location>
        <begin position="225"/>
        <end position="247"/>
    </location>
</feature>
<feature type="transmembrane region" description="Helical" evidence="7">
    <location>
        <begin position="300"/>
        <end position="320"/>
    </location>
</feature>
<protein>
    <submittedName>
        <fullName evidence="9">Mfs general substrate transporter</fullName>
    </submittedName>
</protein>
<evidence type="ECO:0000256" key="1">
    <source>
        <dbReference type="ARBA" id="ARBA00004141"/>
    </source>
</evidence>
<keyword evidence="5 7" id="KW-0472">Membrane</keyword>
<dbReference type="Proteomes" id="UP000596902">
    <property type="component" value="Unassembled WGS sequence"/>
</dbReference>
<feature type="transmembrane region" description="Helical" evidence="7">
    <location>
        <begin position="131"/>
        <end position="149"/>
    </location>
</feature>
<dbReference type="SUPFAM" id="SSF103473">
    <property type="entry name" value="MFS general substrate transporter"/>
    <property type="match status" value="1"/>
</dbReference>
<feature type="transmembrane region" description="Helical" evidence="7">
    <location>
        <begin position="422"/>
        <end position="443"/>
    </location>
</feature>
<organism evidence="9 10">
    <name type="scientific">Alternaria burnsii</name>
    <dbReference type="NCBI Taxonomy" id="1187904"/>
    <lineage>
        <taxon>Eukaryota</taxon>
        <taxon>Fungi</taxon>
        <taxon>Dikarya</taxon>
        <taxon>Ascomycota</taxon>
        <taxon>Pezizomycotina</taxon>
        <taxon>Dothideomycetes</taxon>
        <taxon>Pleosporomycetidae</taxon>
        <taxon>Pleosporales</taxon>
        <taxon>Pleosporineae</taxon>
        <taxon>Pleosporaceae</taxon>
        <taxon>Alternaria</taxon>
        <taxon>Alternaria sect. Alternaria</taxon>
    </lineage>
</organism>
<gene>
    <name evidence="9" type="ORF">GT037_005046</name>
</gene>
<comment type="subcellular location">
    <subcellularLocation>
        <location evidence="1">Membrane</location>
        <topology evidence="1">Multi-pass membrane protein</topology>
    </subcellularLocation>
</comment>
<dbReference type="InterPro" id="IPR011701">
    <property type="entry name" value="MFS"/>
</dbReference>
<proteinExistence type="predicted"/>
<reference evidence="9" key="1">
    <citation type="submission" date="2020-01" db="EMBL/GenBank/DDBJ databases">
        <authorList>
            <person name="Feng Z.H.Z."/>
        </authorList>
    </citation>
    <scope>NUCLEOTIDE SEQUENCE</scope>
    <source>
        <strain evidence="9">CBS107.38</strain>
    </source>
</reference>
<feature type="transmembrane region" description="Helical" evidence="7">
    <location>
        <begin position="101"/>
        <end position="119"/>
    </location>
</feature>
<feature type="transmembrane region" description="Helical" evidence="7">
    <location>
        <begin position="455"/>
        <end position="479"/>
    </location>
</feature>
<feature type="region of interest" description="Disordered" evidence="6">
    <location>
        <begin position="1"/>
        <end position="28"/>
    </location>
</feature>
<dbReference type="GO" id="GO:0016020">
    <property type="term" value="C:membrane"/>
    <property type="evidence" value="ECO:0007669"/>
    <property type="project" value="UniProtKB-SubCell"/>
</dbReference>
<accession>A0A8H7B909</accession>
<evidence type="ECO:0000259" key="8">
    <source>
        <dbReference type="PROSITE" id="PS50850"/>
    </source>
</evidence>
<dbReference type="PROSITE" id="PS50850">
    <property type="entry name" value="MFS"/>
    <property type="match status" value="1"/>
</dbReference>
<feature type="domain" description="Major facilitator superfamily (MFS) profile" evidence="8">
    <location>
        <begin position="65"/>
        <end position="483"/>
    </location>
</feature>
<dbReference type="Pfam" id="PF07690">
    <property type="entry name" value="MFS_1"/>
    <property type="match status" value="1"/>
</dbReference>
<dbReference type="RefSeq" id="XP_038787043.1">
    <property type="nucleotide sequence ID" value="XM_038930093.1"/>
</dbReference>
<dbReference type="GeneID" id="62203271"/>
<keyword evidence="4 7" id="KW-1133">Transmembrane helix</keyword>
<evidence type="ECO:0000256" key="4">
    <source>
        <dbReference type="ARBA" id="ARBA00022989"/>
    </source>
</evidence>
<reference evidence="9" key="2">
    <citation type="submission" date="2020-08" db="EMBL/GenBank/DDBJ databases">
        <title>Draft Genome Sequence of Cumin Blight Pathogen Alternaria burnsii.</title>
        <authorList>
            <person name="Feng Z."/>
        </authorList>
    </citation>
    <scope>NUCLEOTIDE SEQUENCE</scope>
    <source>
        <strain evidence="9">CBS107.38</strain>
    </source>
</reference>
<dbReference type="AlphaFoldDB" id="A0A8H7B909"/>
<feature type="transmembrane region" description="Helical" evidence="7">
    <location>
        <begin position="332"/>
        <end position="351"/>
    </location>
</feature>
<dbReference type="FunFam" id="1.20.1250.20:FF:000057">
    <property type="entry name" value="MFS general substrate transporter"/>
    <property type="match status" value="1"/>
</dbReference>
<dbReference type="Gene3D" id="1.20.1250.20">
    <property type="entry name" value="MFS general substrate transporter like domains"/>
    <property type="match status" value="2"/>
</dbReference>
<sequence>MTMMSKDVEAPRMTLRTPSIPDDEKSSSQIQHGEVEDAAIVAALQGYVPGTAEEKRLVRKIDFVLLPILWWMYILAHLDRSNIANANAAGMSEDLGLSDNQYAMLVSLFFVAYVIFEVPSNMILMKVKPSIYLSTIVWVWGCVVLGMSQTKSATGLLIGRFFLGAIEAGLYPGALFILTCWYTKKEVGKRFCIFYTSGCVSPALGGIMAGAVISSLDGARGIPGWRWLLVIESAITIVCGFGLYFVLPNWPIDSKMLSPEQRLLAHVRILRDRDESWDTEEKALTPLQAFLAVIRDGRTYLFLIIYTANCLALTVSYFIPTMLRGMGYTSTSAQWMTVPIWSCGAVFQLFWSWTSDKTQDRRWHNAGLLGFAGIAALVALLVSNNAVKYAMLCIQTGAMYTTIPLILNWTSEVLSQPTRKRSIAIALVNSFGHTSYIYGSFLWPSAEGPRNLKGFAVSTAVLWLGLLTAALMPVIASYLPKPQPDMTLHGQELFVAGEEKLEKQDK</sequence>
<feature type="transmembrane region" description="Helical" evidence="7">
    <location>
        <begin position="363"/>
        <end position="383"/>
    </location>
</feature>
<evidence type="ECO:0000256" key="5">
    <source>
        <dbReference type="ARBA" id="ARBA00023136"/>
    </source>
</evidence>
<dbReference type="GO" id="GO:0022857">
    <property type="term" value="F:transmembrane transporter activity"/>
    <property type="evidence" value="ECO:0007669"/>
    <property type="project" value="InterPro"/>
</dbReference>
<keyword evidence="10" id="KW-1185">Reference proteome</keyword>
<evidence type="ECO:0000313" key="10">
    <source>
        <dbReference type="Proteomes" id="UP000596902"/>
    </source>
</evidence>
<evidence type="ECO:0000256" key="7">
    <source>
        <dbReference type="SAM" id="Phobius"/>
    </source>
</evidence>
<dbReference type="PANTHER" id="PTHR43791">
    <property type="entry name" value="PERMEASE-RELATED"/>
    <property type="match status" value="1"/>
</dbReference>
<feature type="transmembrane region" description="Helical" evidence="7">
    <location>
        <begin position="193"/>
        <end position="213"/>
    </location>
</feature>
<evidence type="ECO:0000256" key="3">
    <source>
        <dbReference type="ARBA" id="ARBA00022692"/>
    </source>
</evidence>
<dbReference type="EMBL" id="JAAABM010000006">
    <property type="protein sequence ID" value="KAF7676834.1"/>
    <property type="molecule type" value="Genomic_DNA"/>
</dbReference>
<feature type="compositionally biased region" description="Basic and acidic residues" evidence="6">
    <location>
        <begin position="1"/>
        <end position="10"/>
    </location>
</feature>
<dbReference type="InterPro" id="IPR036259">
    <property type="entry name" value="MFS_trans_sf"/>
</dbReference>
<evidence type="ECO:0000313" key="9">
    <source>
        <dbReference type="EMBL" id="KAF7676834.1"/>
    </source>
</evidence>
<comment type="caution">
    <text evidence="9">The sequence shown here is derived from an EMBL/GenBank/DDBJ whole genome shotgun (WGS) entry which is preliminary data.</text>
</comment>
<dbReference type="PANTHER" id="PTHR43791:SF38">
    <property type="entry name" value="MAJOR FACILITATOR SUPERFAMILY (MFS) PROFILE DOMAIN-CONTAINING PROTEIN"/>
    <property type="match status" value="1"/>
</dbReference>
<feature type="transmembrane region" description="Helical" evidence="7">
    <location>
        <begin position="61"/>
        <end position="78"/>
    </location>
</feature>